<organism evidence="1 2">
    <name type="scientific">Aquila chrysaetos chrysaetos</name>
    <dbReference type="NCBI Taxonomy" id="223781"/>
    <lineage>
        <taxon>Eukaryota</taxon>
        <taxon>Metazoa</taxon>
        <taxon>Chordata</taxon>
        <taxon>Craniata</taxon>
        <taxon>Vertebrata</taxon>
        <taxon>Euteleostomi</taxon>
        <taxon>Archelosauria</taxon>
        <taxon>Archosauria</taxon>
        <taxon>Dinosauria</taxon>
        <taxon>Saurischia</taxon>
        <taxon>Theropoda</taxon>
        <taxon>Coelurosauria</taxon>
        <taxon>Aves</taxon>
        <taxon>Neognathae</taxon>
        <taxon>Neoaves</taxon>
        <taxon>Telluraves</taxon>
        <taxon>Accipitrimorphae</taxon>
        <taxon>Accipitriformes</taxon>
        <taxon>Accipitridae</taxon>
        <taxon>Accipitrinae</taxon>
        <taxon>Aquila</taxon>
    </lineage>
</organism>
<dbReference type="Proteomes" id="UP000472275">
    <property type="component" value="Chromosome Z"/>
</dbReference>
<evidence type="ECO:0000313" key="1">
    <source>
        <dbReference type="Ensembl" id="ENSACCP00020017527.1"/>
    </source>
</evidence>
<dbReference type="InParanoid" id="A0A663EYZ4"/>
<name>A0A663EYZ4_AQUCH</name>
<dbReference type="GeneTree" id="ENSGT00990000208761"/>
<evidence type="ECO:0000313" key="2">
    <source>
        <dbReference type="Proteomes" id="UP000472275"/>
    </source>
</evidence>
<reference evidence="1" key="2">
    <citation type="submission" date="2025-09" db="UniProtKB">
        <authorList>
            <consortium name="Ensembl"/>
        </authorList>
    </citation>
    <scope>IDENTIFICATION</scope>
</reference>
<sequence>GEWLHQKLGHTSKEVLYFAAQSKGWPLDRKTCEVILTECPQHRLKLQTNNPAKAPLLHINQGKTLWSTWQIDYIISGHSNPLQGIDTSSQEW</sequence>
<reference evidence="1" key="1">
    <citation type="submission" date="2025-08" db="UniProtKB">
        <authorList>
            <consortium name="Ensembl"/>
        </authorList>
    </citation>
    <scope>IDENTIFICATION</scope>
</reference>
<keyword evidence="2" id="KW-1185">Reference proteome</keyword>
<protein>
    <submittedName>
        <fullName evidence="1">Uncharacterized protein</fullName>
    </submittedName>
</protein>
<dbReference type="Ensembl" id="ENSACCT00020018290.1">
    <property type="protein sequence ID" value="ENSACCP00020017527.1"/>
    <property type="gene ID" value="ENSACCG00020012034.1"/>
</dbReference>
<accession>A0A663EYZ4</accession>
<dbReference type="AlphaFoldDB" id="A0A663EYZ4"/>
<proteinExistence type="predicted"/>